<feature type="domain" description="AB hydrolase-1" evidence="1">
    <location>
        <begin position="31"/>
        <end position="265"/>
    </location>
</feature>
<name>A0ABS6MWX8_9GAMM</name>
<keyword evidence="3" id="KW-1185">Reference proteome</keyword>
<evidence type="ECO:0000259" key="1">
    <source>
        <dbReference type="Pfam" id="PF12697"/>
    </source>
</evidence>
<dbReference type="GO" id="GO:0016787">
    <property type="term" value="F:hydrolase activity"/>
    <property type="evidence" value="ECO:0007669"/>
    <property type="project" value="UniProtKB-KW"/>
</dbReference>
<proteinExistence type="predicted"/>
<organism evidence="2 3">
    <name type="scientific">Geopseudomonas aromaticivorans</name>
    <dbReference type="NCBI Taxonomy" id="2849492"/>
    <lineage>
        <taxon>Bacteria</taxon>
        <taxon>Pseudomonadati</taxon>
        <taxon>Pseudomonadota</taxon>
        <taxon>Gammaproteobacteria</taxon>
        <taxon>Pseudomonadales</taxon>
        <taxon>Pseudomonadaceae</taxon>
        <taxon>Geopseudomonas</taxon>
    </lineage>
</organism>
<protein>
    <submittedName>
        <fullName evidence="2">Alpha/beta hydrolase</fullName>
    </submittedName>
</protein>
<dbReference type="PANTHER" id="PTHR43194:SF2">
    <property type="entry name" value="PEROXISOMAL MEMBRANE PROTEIN LPX1"/>
    <property type="match status" value="1"/>
</dbReference>
<dbReference type="RefSeq" id="WP_217681332.1">
    <property type="nucleotide sequence ID" value="NZ_JAHRGL010000019.1"/>
</dbReference>
<accession>A0ABS6MWX8</accession>
<dbReference type="InterPro" id="IPR050228">
    <property type="entry name" value="Carboxylesterase_BioH"/>
</dbReference>
<reference evidence="2 3" key="1">
    <citation type="submission" date="2021-06" db="EMBL/GenBank/DDBJ databases">
        <title>Differences between aerobic and microaerobic xylene degrading microbial communities.</title>
        <authorList>
            <person name="Banerjee S."/>
            <person name="Tancsics A."/>
        </authorList>
    </citation>
    <scope>NUCLEOTIDE SEQUENCE [LARGE SCALE GENOMIC DNA]</scope>
    <source>
        <strain evidence="2 3">MAP12</strain>
    </source>
</reference>
<keyword evidence="2" id="KW-0378">Hydrolase</keyword>
<comment type="caution">
    <text evidence="2">The sequence shown here is derived from an EMBL/GenBank/DDBJ whole genome shotgun (WGS) entry which is preliminary data.</text>
</comment>
<dbReference type="Proteomes" id="UP000813068">
    <property type="component" value="Unassembled WGS sequence"/>
</dbReference>
<sequence length="282" mass="31725">MVLHIPRERTFDAKAAKLNYLDYGSSSDQPLIMLHGGAWRWQEYLSLIPSLGQRWHTYALDLRGNGRSGWVPNTYRLQDFAEDNAEFVSQFNAPAVLVGHSIGGVIALMVAARCPGKVKALIIEDIPLTLDNYRRVIDSSRDMFGLWLGLKKSAKSEKELSMALADAYKDHPGVTSTWILFFAGCLWQLDPTFFNALLHDFDGFVGGYDYQDILSKIDCPVLFLRGENKLGAIMTDDEISWLQHNFSNVQCTQIEGVGHLLHLQDRGQTPVLAAMRAFLEFV</sequence>
<evidence type="ECO:0000313" key="2">
    <source>
        <dbReference type="EMBL" id="MBV2132866.1"/>
    </source>
</evidence>
<dbReference type="Pfam" id="PF12697">
    <property type="entry name" value="Abhydrolase_6"/>
    <property type="match status" value="1"/>
</dbReference>
<dbReference type="EMBL" id="JAHRGL010000019">
    <property type="protein sequence ID" value="MBV2132866.1"/>
    <property type="molecule type" value="Genomic_DNA"/>
</dbReference>
<dbReference type="PANTHER" id="PTHR43194">
    <property type="entry name" value="HYDROLASE ALPHA/BETA FOLD FAMILY"/>
    <property type="match status" value="1"/>
</dbReference>
<evidence type="ECO:0000313" key="3">
    <source>
        <dbReference type="Proteomes" id="UP000813068"/>
    </source>
</evidence>
<dbReference type="InterPro" id="IPR000073">
    <property type="entry name" value="AB_hydrolase_1"/>
</dbReference>
<gene>
    <name evidence="2" type="ORF">KRX52_08640</name>
</gene>